<evidence type="ECO:0000313" key="1">
    <source>
        <dbReference type="EMBL" id="ASU83847.1"/>
    </source>
</evidence>
<organism evidence="1 2">
    <name type="scientific">Nocardiopsis gilva YIM 90087</name>
    <dbReference type="NCBI Taxonomy" id="1235441"/>
    <lineage>
        <taxon>Bacteria</taxon>
        <taxon>Bacillati</taxon>
        <taxon>Actinomycetota</taxon>
        <taxon>Actinomycetes</taxon>
        <taxon>Streptosporangiales</taxon>
        <taxon>Nocardiopsidaceae</taxon>
        <taxon>Nocardiopsis</taxon>
    </lineage>
</organism>
<dbReference type="SUPFAM" id="SSF52540">
    <property type="entry name" value="P-loop containing nucleoside triphosphate hydrolases"/>
    <property type="match status" value="1"/>
</dbReference>
<accession>A0A223S6U9</accession>
<name>A0A223S6U9_9ACTN</name>
<dbReference type="RefSeq" id="WP_094932455.1">
    <property type="nucleotide sequence ID" value="NZ_CP022753.1"/>
</dbReference>
<keyword evidence="2" id="KW-1185">Reference proteome</keyword>
<dbReference type="InterPro" id="IPR027417">
    <property type="entry name" value="P-loop_NTPase"/>
</dbReference>
<evidence type="ECO:0000313" key="2">
    <source>
        <dbReference type="Proteomes" id="UP000215005"/>
    </source>
</evidence>
<dbReference type="KEGG" id="ngv:CDO52_14580"/>
<dbReference type="OrthoDB" id="3512096at2"/>
<protein>
    <submittedName>
        <fullName evidence="1">Uncharacterized protein</fullName>
    </submittedName>
</protein>
<gene>
    <name evidence="1" type="ORF">CDO52_14580</name>
</gene>
<dbReference type="Proteomes" id="UP000215005">
    <property type="component" value="Chromosome"/>
</dbReference>
<dbReference type="AlphaFoldDB" id="A0A223S6U9"/>
<proteinExistence type="predicted"/>
<reference evidence="1 2" key="1">
    <citation type="submission" date="2017-08" db="EMBL/GenBank/DDBJ databases">
        <title>The complete genome sequence of Nocardiopsis gilva YIM 90087.</title>
        <authorList>
            <person name="Yin M."/>
            <person name="Tang S."/>
        </authorList>
    </citation>
    <scope>NUCLEOTIDE SEQUENCE [LARGE SCALE GENOMIC DNA]</scope>
    <source>
        <strain evidence="1 2">YIM 90087</strain>
    </source>
</reference>
<sequence>MGARRPILVFEGMQGIGKSALLDHIAGLLHQQVPYAYIDFQHTPQADVAKVLSALAFELSRHTPNYGRLNFPRMIIGQLVLRLDLSHTDRNGAREQVIAEIKKHRKLDRIEELLRETADDIVSLPVEPLTGNVATRAFGRPVATAVGALTSWTLSSRPFLGRHQDWYGHRDQGYTDDPIDALVQLNQQWNAPHHDGGRDQAADVLCAAFLADLRDAFAHGGRSASWLLTPVVLLDNVDEEPGRGFLDHLARVRRTTEIDDRYGALTIVATSRGPLLWALPDDVTVTISTNIPVEAARPRPGPGDRPPDWARYVLSDLTEEETDTLITRAGLSARTDRHSAKIIHGFTSGHPGSTRLLLDTIARMSPRQSLARVLAGASDDAPAFPTVQQENRLFRELLGVPGNTTVPKGLVHAMTTCAAARTGDDALRLAQTSQLVQPAYRDRAELRRPTPRFAHGTGGEALLRRLLLRRLARRGPNTKTNWSQVFGWLHAEARRRDDLVGLLYYALAVGDLGFVAGELTERFDKGHGATGAVAPPPDGTAFGAAEGAEARTWNGLLTAVTLAPRSEVGLDRPAPIEHVHALLAQAAEDGESASADGLPFALQIRRLVAALWLAADPFTGPERRHLHEQIAADYRALALGSPHSPAELFTAAETHDRLAHLWS</sequence>
<dbReference type="EMBL" id="CP022753">
    <property type="protein sequence ID" value="ASU83847.1"/>
    <property type="molecule type" value="Genomic_DNA"/>
</dbReference>